<gene>
    <name evidence="21" type="ORF">CLV62_12353</name>
</gene>
<feature type="domain" description="Beta-mannosidase-like galactose-binding" evidence="20">
    <location>
        <begin position="34"/>
        <end position="210"/>
    </location>
</feature>
<evidence type="ECO:0000256" key="11">
    <source>
        <dbReference type="ARBA" id="ARBA00023228"/>
    </source>
</evidence>
<sequence>MKNNLIKLSIIIWVALWSGQLQAAPIKTELNTNWRFKQHRLNNWYPATVPGTVHTDLMANEIIEDPFFRLNERSVQWVDKEDWMYETHFDAKEVINKTNIRLHFMGLDTYVDVYLNGEKLFSGDNMFREWKIDIKGKVKETDNKLEVFFNSPIKVDIPKFDSYPYRYQTGPDQSQQGGIFNKTLSPFARKAGYHYGWDWGPRLVTSGIWRPIYLEAWDDVRIEDVFFRQKDITKQRAVISVETEVLADKDINNVKVTVKDKNNSTIYGSTTADLKKGSNKVIVDFTIQNPKLWWSNGLGEAHLYNFKTEVALESGIRDSRYLTTGLRSIKVIAKDDKDGSSFYFELNGVPVFAKGANLIPGDNFLPRVTQEKYEKTVLDAADANMNMLRVWGGGVYEDDNLYEFCDKYGILVWQDFMFACSFYPSEGQFLESVKQEAIDNAKRLRNHPSIAVWCGNNEAYYFMYNWNLKKNYSDQNPEYGQIIQRQYFDLFHKLLPDVVEEYLPEMTYRPSSPYGYPGEGDSPTHGDRHYWGVWHGRHPIAQYNVEKSRFFSEYGFQSFPEFESIKIYAPKPSDWAITSEVMMEHQRAGSYANELIEEYLLKEYQKPKDFESFLYMNQVLQGDAIKIAMESHRRDMPYCMGTLFWQHNDCWPVASWSSRDYYGRWKAQHYFAREAYKDVLVSPISKDNKLDIYIISDRLEDSKGTLLVKVIKLDGTIVEEKKLPVKIAGNTSKNVFTADVDKLLKGAPKSEVVVHTQLTDNGAKVYTNNYFLLQPKNINFPKTTITKNVKAIADGYEVTLKSGKFARAVFMSIEGIDNFFGNNYFDLLPNQSATVKVKSSLSQKDFEDQLKIVSLSDAY</sequence>
<dbReference type="InterPro" id="IPR017853">
    <property type="entry name" value="GH"/>
</dbReference>
<evidence type="ECO:0000256" key="8">
    <source>
        <dbReference type="ARBA" id="ARBA00022729"/>
    </source>
</evidence>
<keyword evidence="12" id="KW-0326">Glycosidase</keyword>
<comment type="subcellular location">
    <subcellularLocation>
        <location evidence="2">Lysosome</location>
    </subcellularLocation>
    <subcellularLocation>
        <location evidence="3">Secreted</location>
    </subcellularLocation>
</comment>
<dbReference type="Proteomes" id="UP000247973">
    <property type="component" value="Unassembled WGS sequence"/>
</dbReference>
<dbReference type="FunFam" id="2.60.120.260:FF:000060">
    <property type="entry name" value="Probable beta-mannosidase"/>
    <property type="match status" value="1"/>
</dbReference>
<evidence type="ECO:0000256" key="2">
    <source>
        <dbReference type="ARBA" id="ARBA00004371"/>
    </source>
</evidence>
<evidence type="ECO:0000256" key="9">
    <source>
        <dbReference type="ARBA" id="ARBA00022801"/>
    </source>
</evidence>
<dbReference type="PANTHER" id="PTHR43730">
    <property type="entry name" value="BETA-MANNOSIDASE"/>
    <property type="match status" value="1"/>
</dbReference>
<keyword evidence="10" id="KW-0325">Glycoprotein</keyword>
<dbReference type="PANTHER" id="PTHR43730:SF1">
    <property type="entry name" value="BETA-MANNOSIDASE"/>
    <property type="match status" value="1"/>
</dbReference>
<evidence type="ECO:0000313" key="22">
    <source>
        <dbReference type="Proteomes" id="UP000247973"/>
    </source>
</evidence>
<dbReference type="GO" id="GO:0005764">
    <property type="term" value="C:lysosome"/>
    <property type="evidence" value="ECO:0007669"/>
    <property type="project" value="UniProtKB-SubCell"/>
</dbReference>
<reference evidence="21 22" key="1">
    <citation type="submission" date="2018-03" db="EMBL/GenBank/DDBJ databases">
        <title>Genomic Encyclopedia of Archaeal and Bacterial Type Strains, Phase II (KMG-II): from individual species to whole genera.</title>
        <authorList>
            <person name="Goeker M."/>
        </authorList>
    </citation>
    <scope>NUCLEOTIDE SEQUENCE [LARGE SCALE GENOMIC DNA]</scope>
    <source>
        <strain evidence="21 22">DSM 100214</strain>
    </source>
</reference>
<dbReference type="InterPro" id="IPR013783">
    <property type="entry name" value="Ig-like_fold"/>
</dbReference>
<dbReference type="Gene3D" id="2.60.40.10">
    <property type="entry name" value="Immunoglobulins"/>
    <property type="match status" value="3"/>
</dbReference>
<evidence type="ECO:0000256" key="7">
    <source>
        <dbReference type="ARBA" id="ARBA00022525"/>
    </source>
</evidence>
<dbReference type="Gene3D" id="2.60.120.260">
    <property type="entry name" value="Galactose-binding domain-like"/>
    <property type="match status" value="1"/>
</dbReference>
<evidence type="ECO:0000256" key="3">
    <source>
        <dbReference type="ARBA" id="ARBA00004613"/>
    </source>
</evidence>
<evidence type="ECO:0000259" key="17">
    <source>
        <dbReference type="Pfam" id="PF00703"/>
    </source>
</evidence>
<protein>
    <recommendedName>
        <fullName evidence="14">Beta-mannosidase B</fullName>
        <ecNumber evidence="6">3.2.1.25</ecNumber>
    </recommendedName>
    <alternativeName>
        <fullName evidence="15">Mannanase B</fullName>
    </alternativeName>
</protein>
<comment type="pathway">
    <text evidence="4">Glycan metabolism; N-glycan degradation.</text>
</comment>
<evidence type="ECO:0000256" key="4">
    <source>
        <dbReference type="ARBA" id="ARBA00004740"/>
    </source>
</evidence>
<feature type="domain" description="Beta-mannosidase Ig-fold" evidence="18">
    <location>
        <begin position="781"/>
        <end position="857"/>
    </location>
</feature>
<keyword evidence="22" id="KW-1185">Reference proteome</keyword>
<evidence type="ECO:0000313" key="21">
    <source>
        <dbReference type="EMBL" id="PXV62010.1"/>
    </source>
</evidence>
<dbReference type="EC" id="3.2.1.25" evidence="6"/>
<dbReference type="Gene3D" id="3.20.20.80">
    <property type="entry name" value="Glycosidases"/>
    <property type="match status" value="1"/>
</dbReference>
<dbReference type="GO" id="GO:0004567">
    <property type="term" value="F:beta-mannosidase activity"/>
    <property type="evidence" value="ECO:0007669"/>
    <property type="project" value="UniProtKB-EC"/>
</dbReference>
<dbReference type="Pfam" id="PF00703">
    <property type="entry name" value="Glyco_hydro_2"/>
    <property type="match status" value="1"/>
</dbReference>
<dbReference type="InterPro" id="IPR041447">
    <property type="entry name" value="Mannosidase_ig"/>
</dbReference>
<evidence type="ECO:0000259" key="20">
    <source>
        <dbReference type="Pfam" id="PF22666"/>
    </source>
</evidence>
<dbReference type="GO" id="GO:0006516">
    <property type="term" value="P:glycoprotein catabolic process"/>
    <property type="evidence" value="ECO:0007669"/>
    <property type="project" value="TreeGrafter"/>
</dbReference>
<evidence type="ECO:0000256" key="13">
    <source>
        <dbReference type="ARBA" id="ARBA00038429"/>
    </source>
</evidence>
<dbReference type="AlphaFoldDB" id="A0A2V3PKG8"/>
<comment type="subunit">
    <text evidence="5">Homodimer.</text>
</comment>
<dbReference type="EMBL" id="QICL01000023">
    <property type="protein sequence ID" value="PXV62010.1"/>
    <property type="molecule type" value="Genomic_DNA"/>
</dbReference>
<evidence type="ECO:0000256" key="10">
    <source>
        <dbReference type="ARBA" id="ARBA00023180"/>
    </source>
</evidence>
<evidence type="ECO:0000256" key="12">
    <source>
        <dbReference type="ARBA" id="ARBA00023295"/>
    </source>
</evidence>
<dbReference type="InterPro" id="IPR050887">
    <property type="entry name" value="Beta-mannosidase_GH2"/>
</dbReference>
<accession>A0A2V3PKG8</accession>
<dbReference type="SUPFAM" id="SSF51445">
    <property type="entry name" value="(Trans)glycosidases"/>
    <property type="match status" value="1"/>
</dbReference>
<dbReference type="Pfam" id="PF17786">
    <property type="entry name" value="Mannosidase_ig"/>
    <property type="match status" value="1"/>
</dbReference>
<dbReference type="Pfam" id="PF17753">
    <property type="entry name" value="Ig_mannosidase"/>
    <property type="match status" value="1"/>
</dbReference>
<proteinExistence type="inferred from homology"/>
<feature type="domain" description="Mannosidase Ig/CBM-like" evidence="19">
    <location>
        <begin position="688"/>
        <end position="777"/>
    </location>
</feature>
<keyword evidence="9" id="KW-0378">Hydrolase</keyword>
<evidence type="ECO:0000256" key="14">
    <source>
        <dbReference type="ARBA" id="ARBA00041069"/>
    </source>
</evidence>
<feature type="chain" id="PRO_5016036840" description="Beta-mannosidase B" evidence="16">
    <location>
        <begin position="24"/>
        <end position="859"/>
    </location>
</feature>
<dbReference type="InterPro" id="IPR008979">
    <property type="entry name" value="Galactose-bd-like_sf"/>
</dbReference>
<feature type="domain" description="Glycoside hydrolase family 2 immunoglobulin-like beta-sandwich" evidence="17">
    <location>
        <begin position="220"/>
        <end position="327"/>
    </location>
</feature>
<dbReference type="InterPro" id="IPR006102">
    <property type="entry name" value="Ig-like_GH2"/>
</dbReference>
<dbReference type="SUPFAM" id="SSF49303">
    <property type="entry name" value="beta-Galactosidase/glucuronidase domain"/>
    <property type="match status" value="3"/>
</dbReference>
<dbReference type="GO" id="GO:0005576">
    <property type="term" value="C:extracellular region"/>
    <property type="evidence" value="ECO:0007669"/>
    <property type="project" value="UniProtKB-SubCell"/>
</dbReference>
<dbReference type="OrthoDB" id="9801077at2"/>
<keyword evidence="11" id="KW-0458">Lysosome</keyword>
<evidence type="ECO:0000256" key="15">
    <source>
        <dbReference type="ARBA" id="ARBA00041614"/>
    </source>
</evidence>
<evidence type="ECO:0000256" key="1">
    <source>
        <dbReference type="ARBA" id="ARBA00000829"/>
    </source>
</evidence>
<keyword evidence="8 16" id="KW-0732">Signal</keyword>
<dbReference type="Pfam" id="PF22666">
    <property type="entry name" value="Glyco_hydro_2_N2"/>
    <property type="match status" value="1"/>
</dbReference>
<evidence type="ECO:0000256" key="6">
    <source>
        <dbReference type="ARBA" id="ARBA00012754"/>
    </source>
</evidence>
<evidence type="ECO:0000256" key="5">
    <source>
        <dbReference type="ARBA" id="ARBA00011738"/>
    </source>
</evidence>
<dbReference type="SUPFAM" id="SSF49785">
    <property type="entry name" value="Galactose-binding domain-like"/>
    <property type="match status" value="1"/>
</dbReference>
<evidence type="ECO:0000259" key="19">
    <source>
        <dbReference type="Pfam" id="PF17786"/>
    </source>
</evidence>
<dbReference type="InterPro" id="IPR041625">
    <property type="entry name" value="Beta-mannosidase_Ig"/>
</dbReference>
<comment type="similarity">
    <text evidence="13">Belongs to the glycosyl hydrolase 2 family. Beta-mannosidase B subfamily.</text>
</comment>
<comment type="caution">
    <text evidence="21">The sequence shown here is derived from an EMBL/GenBank/DDBJ whole genome shotgun (WGS) entry which is preliminary data.</text>
</comment>
<dbReference type="FunFam" id="3.20.20.80:FF:000050">
    <property type="entry name" value="Beta-mannosidase B"/>
    <property type="match status" value="1"/>
</dbReference>
<comment type="catalytic activity">
    <reaction evidence="1">
        <text>Hydrolysis of terminal, non-reducing beta-D-mannose residues in beta-D-mannosides.</text>
        <dbReference type="EC" id="3.2.1.25"/>
    </reaction>
</comment>
<dbReference type="RefSeq" id="WP_110311723.1">
    <property type="nucleotide sequence ID" value="NZ_QICL01000023.1"/>
</dbReference>
<dbReference type="GO" id="GO:0005975">
    <property type="term" value="P:carbohydrate metabolic process"/>
    <property type="evidence" value="ECO:0007669"/>
    <property type="project" value="InterPro"/>
</dbReference>
<keyword evidence="7" id="KW-0964">Secreted</keyword>
<feature type="signal peptide" evidence="16">
    <location>
        <begin position="1"/>
        <end position="23"/>
    </location>
</feature>
<organism evidence="21 22">
    <name type="scientific">Dysgonomonas alginatilytica</name>
    <dbReference type="NCBI Taxonomy" id="1605892"/>
    <lineage>
        <taxon>Bacteria</taxon>
        <taxon>Pseudomonadati</taxon>
        <taxon>Bacteroidota</taxon>
        <taxon>Bacteroidia</taxon>
        <taxon>Bacteroidales</taxon>
        <taxon>Dysgonomonadaceae</taxon>
        <taxon>Dysgonomonas</taxon>
    </lineage>
</organism>
<dbReference type="InterPro" id="IPR054593">
    <property type="entry name" value="Beta-mannosidase-like_N2"/>
</dbReference>
<name>A0A2V3PKG8_9BACT</name>
<dbReference type="InterPro" id="IPR036156">
    <property type="entry name" value="Beta-gal/glucu_dom_sf"/>
</dbReference>
<evidence type="ECO:0000259" key="18">
    <source>
        <dbReference type="Pfam" id="PF17753"/>
    </source>
</evidence>
<evidence type="ECO:0000256" key="16">
    <source>
        <dbReference type="SAM" id="SignalP"/>
    </source>
</evidence>